<evidence type="ECO:0000313" key="2">
    <source>
        <dbReference type="Proteomes" id="UP000008143"/>
    </source>
</evidence>
<accession>A0A8J0QRX6</accession>
<dbReference type="KEGG" id="xtr:100498165"/>
<feature type="region of interest" description="Disordered" evidence="1">
    <location>
        <begin position="136"/>
        <end position="251"/>
    </location>
</feature>
<feature type="compositionally biased region" description="Basic residues" evidence="1">
    <location>
        <begin position="210"/>
        <end position="221"/>
    </location>
</feature>
<feature type="region of interest" description="Disordered" evidence="1">
    <location>
        <begin position="1"/>
        <end position="32"/>
    </location>
</feature>
<feature type="compositionally biased region" description="Basic and acidic residues" evidence="1">
    <location>
        <begin position="199"/>
        <end position="209"/>
    </location>
</feature>
<feature type="compositionally biased region" description="Basic and acidic residues" evidence="1">
    <location>
        <begin position="176"/>
        <end position="190"/>
    </location>
</feature>
<reference evidence="3" key="1">
    <citation type="submission" date="2025-08" db="UniProtKB">
        <authorList>
            <consortium name="RefSeq"/>
        </authorList>
    </citation>
    <scope>IDENTIFICATION</scope>
    <source>
        <strain evidence="3">Nigerian</strain>
        <tissue evidence="3">Liver and blood</tissue>
    </source>
</reference>
<sequence length="251" mass="28341">MPPRRKRQKLNVISENDGGQQETSSDMKTDSAVGQALVGLSGGETSLREDKDIMLRRKTYVIQKEDVRDLNWRVNSHAPDGVCHDNADKDRRLTYVIDPKVCLPVQSSGLACNPGIEMSVSEQEINGIEIQETKNIAPRRKKKKDATSITLKNAENTENNKNGKKESNVSFEDEPVDQHLNEKTEKDIQKPEVGLQDTNKVRSTEERASTKRRKATTKRATKKEVYEESAVETSTLGLRNKHSKRGRKKKT</sequence>
<dbReference type="Xenbase" id="XB-GENE-5726392">
    <property type="gene designation" value="XB5726391"/>
</dbReference>
<dbReference type="RefSeq" id="XP_002938661.1">
    <property type="nucleotide sequence ID" value="XM_002938615.5"/>
</dbReference>
<dbReference type="OrthoDB" id="10435652at2759"/>
<gene>
    <name evidence="4" type="primary">XB5726391</name>
    <name evidence="3" type="synonym">LOC100498165</name>
</gene>
<name>A0A8J0QRX6_XENTR</name>
<feature type="compositionally biased region" description="Polar residues" evidence="1">
    <location>
        <begin position="11"/>
        <end position="26"/>
    </location>
</feature>
<dbReference type="CTD" id="100498165"/>
<evidence type="ECO:0000313" key="4">
    <source>
        <dbReference type="Xenbase" id="XB-GENE-5726392"/>
    </source>
</evidence>
<proteinExistence type="predicted"/>
<dbReference type="GeneID" id="100498165"/>
<dbReference type="OMA" id="YEENAME"/>
<feature type="compositionally biased region" description="Basic residues" evidence="1">
    <location>
        <begin position="239"/>
        <end position="251"/>
    </location>
</feature>
<organism evidence="2 3">
    <name type="scientific">Xenopus tropicalis</name>
    <name type="common">Western clawed frog</name>
    <name type="synonym">Silurana tropicalis</name>
    <dbReference type="NCBI Taxonomy" id="8364"/>
    <lineage>
        <taxon>Eukaryota</taxon>
        <taxon>Metazoa</taxon>
        <taxon>Chordata</taxon>
        <taxon>Craniata</taxon>
        <taxon>Vertebrata</taxon>
        <taxon>Euteleostomi</taxon>
        <taxon>Amphibia</taxon>
        <taxon>Batrachia</taxon>
        <taxon>Anura</taxon>
        <taxon>Pipoidea</taxon>
        <taxon>Pipidae</taxon>
        <taxon>Xenopodinae</taxon>
        <taxon>Xenopus</taxon>
        <taxon>Silurana</taxon>
    </lineage>
</organism>
<evidence type="ECO:0000313" key="3">
    <source>
        <dbReference type="RefSeq" id="XP_002938661.1"/>
    </source>
</evidence>
<dbReference type="Proteomes" id="UP000008143">
    <property type="component" value="Chromosome 2"/>
</dbReference>
<protein>
    <submittedName>
        <fullName evidence="3">Uncharacterized protein LOC100498165</fullName>
    </submittedName>
</protein>
<dbReference type="AGR" id="Xenbase:XB-GENE-5726392"/>
<evidence type="ECO:0000256" key="1">
    <source>
        <dbReference type="SAM" id="MobiDB-lite"/>
    </source>
</evidence>
<dbReference type="AlphaFoldDB" id="A0A8J0QRX6"/>
<keyword evidence="2" id="KW-1185">Reference proteome</keyword>